<dbReference type="PANTHER" id="PTHR32133:SF408">
    <property type="entry name" value="OS07G0120400 PROTEIN"/>
    <property type="match status" value="1"/>
</dbReference>
<evidence type="ECO:0000259" key="2">
    <source>
        <dbReference type="Pfam" id="PF23635"/>
    </source>
</evidence>
<evidence type="ECO:0000313" key="4">
    <source>
        <dbReference type="Proteomes" id="UP000324897"/>
    </source>
</evidence>
<evidence type="ECO:0000313" key="3">
    <source>
        <dbReference type="EMBL" id="TVU40756.1"/>
    </source>
</evidence>
<protein>
    <submittedName>
        <fullName evidence="3">Uncharacterized protein</fullName>
    </submittedName>
</protein>
<evidence type="ECO:0000259" key="1">
    <source>
        <dbReference type="Pfam" id="PF00646"/>
    </source>
</evidence>
<dbReference type="Pfam" id="PF23635">
    <property type="entry name" value="Beta-prop_AT5G49610-like"/>
    <property type="match status" value="1"/>
</dbReference>
<name>A0A5J9VYT1_9POAL</name>
<dbReference type="InterPro" id="IPR036047">
    <property type="entry name" value="F-box-like_dom_sf"/>
</dbReference>
<feature type="domain" description="F-box protein AT5G49610-like beta-propeller" evidence="2">
    <location>
        <begin position="93"/>
        <end position="336"/>
    </location>
</feature>
<proteinExistence type="predicted"/>
<dbReference type="OrthoDB" id="681634at2759"/>
<dbReference type="InterPro" id="IPR001810">
    <property type="entry name" value="F-box_dom"/>
</dbReference>
<reference evidence="3 4" key="1">
    <citation type="journal article" date="2019" name="Sci. Rep.">
        <title>A high-quality genome of Eragrostis curvula grass provides insights into Poaceae evolution and supports new strategies to enhance forage quality.</title>
        <authorList>
            <person name="Carballo J."/>
            <person name="Santos B.A.C.M."/>
            <person name="Zappacosta D."/>
            <person name="Garbus I."/>
            <person name="Selva J.P."/>
            <person name="Gallo C.A."/>
            <person name="Diaz A."/>
            <person name="Albertini E."/>
            <person name="Caccamo M."/>
            <person name="Echenique V."/>
        </authorList>
    </citation>
    <scope>NUCLEOTIDE SEQUENCE [LARGE SCALE GENOMIC DNA]</scope>
    <source>
        <strain evidence="4">cv. Victoria</strain>
        <tissue evidence="3">Leaf</tissue>
    </source>
</reference>
<feature type="non-terminal residue" evidence="3">
    <location>
        <position position="1"/>
    </location>
</feature>
<comment type="caution">
    <text evidence="3">The sequence shown here is derived from an EMBL/GenBank/DDBJ whole genome shotgun (WGS) entry which is preliminary data.</text>
</comment>
<dbReference type="Proteomes" id="UP000324897">
    <property type="component" value="Chromosome 4"/>
</dbReference>
<accession>A0A5J9VYT1</accession>
<organism evidence="3 4">
    <name type="scientific">Eragrostis curvula</name>
    <name type="common">weeping love grass</name>
    <dbReference type="NCBI Taxonomy" id="38414"/>
    <lineage>
        <taxon>Eukaryota</taxon>
        <taxon>Viridiplantae</taxon>
        <taxon>Streptophyta</taxon>
        <taxon>Embryophyta</taxon>
        <taxon>Tracheophyta</taxon>
        <taxon>Spermatophyta</taxon>
        <taxon>Magnoliopsida</taxon>
        <taxon>Liliopsida</taxon>
        <taxon>Poales</taxon>
        <taxon>Poaceae</taxon>
        <taxon>PACMAD clade</taxon>
        <taxon>Chloridoideae</taxon>
        <taxon>Eragrostideae</taxon>
        <taxon>Eragrostidinae</taxon>
        <taxon>Eragrostis</taxon>
    </lineage>
</organism>
<sequence length="362" mass="40366">MAPAAELVDDLVAETLLRLPPDEPAGLVRASLVCKPWRRLLTDRAFLRRYREFHRAPPMLGFFHNSRSGPNFVRTSSGSPCPRRRGFDWSGCRVVDCRHGRVLLHWPEERNLVVWDPVTGDRKLLHTPGIHVWCRAYSAAVLCAADGGCDHLDCHGRPFAVVLVSSDLQVTEACVYSSESGSWSAPASIHHWSGTIHVDWCSAGVPVGDDGIFFATRERDKIVKYSLGQHCLSVIDAPSAVDMDHVLVSAENGSLGIATIKDSSLCLWLRKEEQEEVAAWELCSVTELDKLIPPDYSYNHSSLIYSAEGLGIIFVRTDVGVFMVELKSRHARKVGEGWAYYNALPLFSFYTTGKFWAFSSLF</sequence>
<dbReference type="AlphaFoldDB" id="A0A5J9VYT1"/>
<dbReference type="InterPro" id="IPR056594">
    <property type="entry name" value="AT5G49610-like_b-prop"/>
</dbReference>
<dbReference type="Pfam" id="PF00646">
    <property type="entry name" value="F-box"/>
    <property type="match status" value="1"/>
</dbReference>
<dbReference type="SUPFAM" id="SSF81383">
    <property type="entry name" value="F-box domain"/>
    <property type="match status" value="1"/>
</dbReference>
<dbReference type="Gramene" id="TVU40756">
    <property type="protein sequence ID" value="TVU40756"/>
    <property type="gene ID" value="EJB05_14232"/>
</dbReference>
<gene>
    <name evidence="3" type="ORF">EJB05_14232</name>
</gene>
<feature type="domain" description="F-box" evidence="1">
    <location>
        <begin position="7"/>
        <end position="48"/>
    </location>
</feature>
<dbReference type="EMBL" id="RWGY01000007">
    <property type="protein sequence ID" value="TVU40756.1"/>
    <property type="molecule type" value="Genomic_DNA"/>
</dbReference>
<dbReference type="PANTHER" id="PTHR32133">
    <property type="entry name" value="OS07G0120400 PROTEIN"/>
    <property type="match status" value="1"/>
</dbReference>
<keyword evidence="4" id="KW-1185">Reference proteome</keyword>